<proteinExistence type="predicted"/>
<dbReference type="EMBL" id="CM010722">
    <property type="protein sequence ID" value="RZC75710.1"/>
    <property type="molecule type" value="Genomic_DNA"/>
</dbReference>
<gene>
    <name evidence="1" type="ORF">C5167_051187</name>
</gene>
<dbReference type="STRING" id="3469.A0A4Y7KTL8"/>
<evidence type="ECO:0000313" key="1">
    <source>
        <dbReference type="EMBL" id="RZC75710.1"/>
    </source>
</evidence>
<feature type="non-terminal residue" evidence="1">
    <location>
        <position position="90"/>
    </location>
</feature>
<reference evidence="1 2" key="1">
    <citation type="journal article" date="2018" name="Science">
        <title>The opium poppy genome and morphinan production.</title>
        <authorList>
            <person name="Guo L."/>
            <person name="Winzer T."/>
            <person name="Yang X."/>
            <person name="Li Y."/>
            <person name="Ning Z."/>
            <person name="He Z."/>
            <person name="Teodor R."/>
            <person name="Lu Y."/>
            <person name="Bowser T.A."/>
            <person name="Graham I.A."/>
            <person name="Ye K."/>
        </authorList>
    </citation>
    <scope>NUCLEOTIDE SEQUENCE [LARGE SCALE GENOMIC DNA]</scope>
    <source>
        <strain evidence="2">cv. HN1</strain>
        <tissue evidence="1">Leaves</tissue>
    </source>
</reference>
<evidence type="ECO:0000313" key="2">
    <source>
        <dbReference type="Proteomes" id="UP000316621"/>
    </source>
</evidence>
<sequence length="90" mass="10311">MDLHLLISTSGGGEIDRMKRFGLEEEIDRMKRDHSVLMSEVVRLQVRNLGFLVKALKNSDFVHELLSQYDEKNKELGHGIGTGNRRRSDS</sequence>
<dbReference type="Proteomes" id="UP000316621">
    <property type="component" value="Chromosome 8"/>
</dbReference>
<keyword evidence="2" id="KW-1185">Reference proteome</keyword>
<name>A0A4Y7KTL8_PAPSO</name>
<organism evidence="1 2">
    <name type="scientific">Papaver somniferum</name>
    <name type="common">Opium poppy</name>
    <dbReference type="NCBI Taxonomy" id="3469"/>
    <lineage>
        <taxon>Eukaryota</taxon>
        <taxon>Viridiplantae</taxon>
        <taxon>Streptophyta</taxon>
        <taxon>Embryophyta</taxon>
        <taxon>Tracheophyta</taxon>
        <taxon>Spermatophyta</taxon>
        <taxon>Magnoliopsida</taxon>
        <taxon>Ranunculales</taxon>
        <taxon>Papaveraceae</taxon>
        <taxon>Papaveroideae</taxon>
        <taxon>Papaver</taxon>
    </lineage>
</organism>
<dbReference type="Gramene" id="RZC75710">
    <property type="protein sequence ID" value="RZC75710"/>
    <property type="gene ID" value="C5167_051187"/>
</dbReference>
<dbReference type="AlphaFoldDB" id="A0A4Y7KTL8"/>
<protein>
    <submittedName>
        <fullName evidence="1">Uncharacterized protein</fullName>
    </submittedName>
</protein>
<accession>A0A4Y7KTL8</accession>